<gene>
    <name evidence="1" type="ORF">ACFQ1Z_09935</name>
</gene>
<dbReference type="SUPFAM" id="SSF53098">
    <property type="entry name" value="Ribonuclease H-like"/>
    <property type="match status" value="1"/>
</dbReference>
<proteinExistence type="predicted"/>
<reference evidence="2" key="1">
    <citation type="journal article" date="2019" name="Int. J. Syst. Evol. Microbiol.">
        <title>The Global Catalogue of Microorganisms (GCM) 10K type strain sequencing project: providing services to taxonomists for standard genome sequencing and annotation.</title>
        <authorList>
            <consortium name="The Broad Institute Genomics Platform"/>
            <consortium name="The Broad Institute Genome Sequencing Center for Infectious Disease"/>
            <person name="Wu L."/>
            <person name="Ma J."/>
        </authorList>
    </citation>
    <scope>NUCLEOTIDE SEQUENCE [LARGE SCALE GENOMIC DNA]</scope>
    <source>
        <strain evidence="2">CCUG 58412</strain>
    </source>
</reference>
<name>A0ABW3FA78_9PROT</name>
<dbReference type="EMBL" id="JBHTKB010000002">
    <property type="protein sequence ID" value="MFD0913865.1"/>
    <property type="molecule type" value="Genomic_DNA"/>
</dbReference>
<dbReference type="RefSeq" id="WP_379057328.1">
    <property type="nucleotide sequence ID" value="NZ_JBHTKB010000002.1"/>
</dbReference>
<keyword evidence="2" id="KW-1185">Reference proteome</keyword>
<dbReference type="InterPro" id="IPR036397">
    <property type="entry name" value="RNaseH_sf"/>
</dbReference>
<organism evidence="1 2">
    <name type="scientific">Methylophilus luteus</name>
    <dbReference type="NCBI Taxonomy" id="640108"/>
    <lineage>
        <taxon>Bacteria</taxon>
        <taxon>Pseudomonadati</taxon>
        <taxon>Pseudomonadota</taxon>
        <taxon>Betaproteobacteria</taxon>
        <taxon>Nitrosomonadales</taxon>
        <taxon>Methylophilaceae</taxon>
        <taxon>Methylophilus</taxon>
    </lineage>
</organism>
<evidence type="ECO:0000313" key="1">
    <source>
        <dbReference type="EMBL" id="MFD0913865.1"/>
    </source>
</evidence>
<dbReference type="Proteomes" id="UP001597128">
    <property type="component" value="Unassembled WGS sequence"/>
</dbReference>
<comment type="caution">
    <text evidence="1">The sequence shown here is derived from an EMBL/GenBank/DDBJ whole genome shotgun (WGS) entry which is preliminary data.</text>
</comment>
<sequence>MKMPNTRLYLDTEFTKLGPIHSEAKLISIGLITEDGESTFYSELTDGYDFEDCSVFVKETVLPLLDAPVLPEVIDYQVIYARMTTEQTRTLLKVWLEQFSSYVVMCSDAIAHDGHFIDTLFAGYPWPKNLETKLDTCVPTNNLRRVHKFFQNTEDIFLKGEYRRHHALDDAKVMRLAALGA</sequence>
<evidence type="ECO:0000313" key="2">
    <source>
        <dbReference type="Proteomes" id="UP001597128"/>
    </source>
</evidence>
<protein>
    <submittedName>
        <fullName evidence="1">Uncharacterized protein</fullName>
    </submittedName>
</protein>
<accession>A0ABW3FA78</accession>
<dbReference type="InterPro" id="IPR012337">
    <property type="entry name" value="RNaseH-like_sf"/>
</dbReference>
<dbReference type="Gene3D" id="3.30.420.10">
    <property type="entry name" value="Ribonuclease H-like superfamily/Ribonuclease H"/>
    <property type="match status" value="1"/>
</dbReference>